<evidence type="ECO:0000313" key="1">
    <source>
        <dbReference type="EMBL" id="PTB41594.1"/>
    </source>
</evidence>
<organism evidence="1 2">
    <name type="scientific">Trichoderma asperellum (strain ATCC 204424 / CBS 433.97 / NBRC 101777)</name>
    <dbReference type="NCBI Taxonomy" id="1042311"/>
    <lineage>
        <taxon>Eukaryota</taxon>
        <taxon>Fungi</taxon>
        <taxon>Dikarya</taxon>
        <taxon>Ascomycota</taxon>
        <taxon>Pezizomycotina</taxon>
        <taxon>Sordariomycetes</taxon>
        <taxon>Hypocreomycetidae</taxon>
        <taxon>Hypocreales</taxon>
        <taxon>Hypocreaceae</taxon>
        <taxon>Trichoderma</taxon>
    </lineage>
</organism>
<protein>
    <submittedName>
        <fullName evidence="1">Uncharacterized protein</fullName>
    </submittedName>
</protein>
<name>A0A2T3Z9W1_TRIA4</name>
<sequence>MFELAELSNGRDKVVRASVKSRRPLVVLLSYSQRFGDLTAPRFCLCPRPSGCNQSSCQDCQICEEDASKHSKGPPIGLPHALNSALRCLCCSLGRSAVQASCSRNLSKLDVCQGAAAHTHHTCQAALVAAWQRILASQHLEAEWPTVCA</sequence>
<dbReference type="Proteomes" id="UP000240493">
    <property type="component" value="Unassembled WGS sequence"/>
</dbReference>
<evidence type="ECO:0000313" key="2">
    <source>
        <dbReference type="Proteomes" id="UP000240493"/>
    </source>
</evidence>
<dbReference type="EMBL" id="KZ679261">
    <property type="protein sequence ID" value="PTB41594.1"/>
    <property type="molecule type" value="Genomic_DNA"/>
</dbReference>
<proteinExistence type="predicted"/>
<reference evidence="1 2" key="1">
    <citation type="submission" date="2016-07" db="EMBL/GenBank/DDBJ databases">
        <title>Multiple horizontal gene transfer events from other fungi enriched the ability of initially mycotrophic Trichoderma (Ascomycota) to feed on dead plant biomass.</title>
        <authorList>
            <consortium name="DOE Joint Genome Institute"/>
            <person name="Aerts A."/>
            <person name="Atanasova L."/>
            <person name="Chenthamara K."/>
            <person name="Zhang J."/>
            <person name="Grujic M."/>
            <person name="Henrissat B."/>
            <person name="Kuo A."/>
            <person name="Salamov A."/>
            <person name="Lipzen A."/>
            <person name="Labutti K."/>
            <person name="Barry K."/>
            <person name="Miao Y."/>
            <person name="Rahimi M.J."/>
            <person name="Shen Q."/>
            <person name="Grigoriev I.V."/>
            <person name="Kubicek C.P."/>
            <person name="Druzhinina I.S."/>
        </authorList>
    </citation>
    <scope>NUCLEOTIDE SEQUENCE [LARGE SCALE GENOMIC DNA]</scope>
    <source>
        <strain evidence="1 2">CBS 433.97</strain>
    </source>
</reference>
<accession>A0A2T3Z9W1</accession>
<keyword evidence="2" id="KW-1185">Reference proteome</keyword>
<gene>
    <name evidence="1" type="ORF">M441DRAFT_401405</name>
</gene>
<dbReference type="AlphaFoldDB" id="A0A2T3Z9W1"/>